<organism evidence="1 2">
    <name type="scientific">Candidatus Accumulibacter adjunctus</name>
    <dbReference type="NCBI Taxonomy" id="1454001"/>
    <lineage>
        <taxon>Bacteria</taxon>
        <taxon>Pseudomonadati</taxon>
        <taxon>Pseudomonadota</taxon>
        <taxon>Betaproteobacteria</taxon>
        <taxon>Candidatus Accumulibacter</taxon>
    </lineage>
</organism>
<keyword evidence="2" id="KW-1185">Reference proteome</keyword>
<gene>
    <name evidence="1" type="primary">norC</name>
    <name evidence="1" type="ORF">AW08_02316</name>
</gene>
<evidence type="ECO:0000313" key="2">
    <source>
        <dbReference type="Proteomes" id="UP000020218"/>
    </source>
</evidence>
<accession>A0A011NRH3</accession>
<evidence type="ECO:0000313" key="1">
    <source>
        <dbReference type="EMBL" id="EXI67212.1"/>
    </source>
</evidence>
<dbReference type="AlphaFoldDB" id="A0A011NRH3"/>
<proteinExistence type="predicted"/>
<name>A0A011NRH3_9PROT</name>
<reference evidence="1" key="1">
    <citation type="submission" date="2014-02" db="EMBL/GenBank/DDBJ databases">
        <title>Expanding our view of genomic diversity in Candidatus Accumulibacter clades.</title>
        <authorList>
            <person name="Skennerton C.T."/>
            <person name="Barr J.J."/>
            <person name="Slater F.R."/>
            <person name="Bond P.L."/>
            <person name="Tyson G.W."/>
        </authorList>
    </citation>
    <scope>NUCLEOTIDE SEQUENCE [LARGE SCALE GENOMIC DNA]</scope>
</reference>
<sequence>MARAFRHGCPAEGVARRCSIPQFKQSESQSHEIADFLTYASTIDTASWPPNTLGLGCKETNRQYHSQAVATPYFLAALRLSLRETAGDKGKRRSR</sequence>
<dbReference type="Proteomes" id="UP000020218">
    <property type="component" value="Unassembled WGS sequence"/>
</dbReference>
<dbReference type="PATRIC" id="fig|1454001.3.peg.2317"/>
<dbReference type="EMBL" id="JFAX01000012">
    <property type="protein sequence ID" value="EXI67212.1"/>
    <property type="molecule type" value="Genomic_DNA"/>
</dbReference>
<comment type="caution">
    <text evidence="1">The sequence shown here is derived from an EMBL/GenBank/DDBJ whole genome shotgun (WGS) entry which is preliminary data.</text>
</comment>
<protein>
    <submittedName>
        <fullName evidence="1">Nitric oxide reductase cytochrome c subunit</fullName>
    </submittedName>
</protein>